<sequence>MANYIDGFLLPIPKSGLADYQALVSEVADIWKGHGALDYREFVGDDSSLEGVRSFVDAANASADEVVIFGWVTFESRQARDEVNQKVASDLRMQALMSRFDTGFDPQRMAYAGFRPLV</sequence>
<dbReference type="Proteomes" id="UP001161422">
    <property type="component" value="Unassembled WGS sequence"/>
</dbReference>
<protein>
    <recommendedName>
        <fullName evidence="3">DUF1428 domain-containing protein</fullName>
    </recommendedName>
</protein>
<reference evidence="1" key="1">
    <citation type="journal article" date="2014" name="Int. J. Syst. Evol. Microbiol.">
        <title>Complete genome sequence of Corynebacterium casei LMG S-19264T (=DSM 44701T), isolated from a smear-ripened cheese.</title>
        <authorList>
            <consortium name="US DOE Joint Genome Institute (JGI-PGF)"/>
            <person name="Walter F."/>
            <person name="Albersmeier A."/>
            <person name="Kalinowski J."/>
            <person name="Ruckert C."/>
        </authorList>
    </citation>
    <scope>NUCLEOTIDE SEQUENCE</scope>
    <source>
        <strain evidence="1">NBRC 101628</strain>
    </source>
</reference>
<dbReference type="PIRSF" id="PIRSF007028">
    <property type="entry name" value="UCP007028"/>
    <property type="match status" value="1"/>
</dbReference>
<dbReference type="EMBL" id="BSNC01000004">
    <property type="protein sequence ID" value="GLP96232.1"/>
    <property type="molecule type" value="Genomic_DNA"/>
</dbReference>
<evidence type="ECO:0008006" key="3">
    <source>
        <dbReference type="Google" id="ProtNLM"/>
    </source>
</evidence>
<evidence type="ECO:0000313" key="2">
    <source>
        <dbReference type="Proteomes" id="UP001161422"/>
    </source>
</evidence>
<dbReference type="Gene3D" id="3.30.70.100">
    <property type="match status" value="1"/>
</dbReference>
<dbReference type="SUPFAM" id="SSF54909">
    <property type="entry name" value="Dimeric alpha+beta barrel"/>
    <property type="match status" value="1"/>
</dbReference>
<accession>A0AA37RX16</accession>
<dbReference type="AlphaFoldDB" id="A0AA37RX16"/>
<comment type="caution">
    <text evidence="1">The sequence shown here is derived from an EMBL/GenBank/DDBJ whole genome shotgun (WGS) entry which is preliminary data.</text>
</comment>
<evidence type="ECO:0000313" key="1">
    <source>
        <dbReference type="EMBL" id="GLP96232.1"/>
    </source>
</evidence>
<dbReference type="RefSeq" id="WP_095505325.1">
    <property type="nucleotide sequence ID" value="NZ_BSNC01000004.1"/>
</dbReference>
<keyword evidence="2" id="KW-1185">Reference proteome</keyword>
<reference evidence="1" key="2">
    <citation type="submission" date="2023-01" db="EMBL/GenBank/DDBJ databases">
        <title>Draft genome sequence of Paraferrimonas sedimenticola strain NBRC 101628.</title>
        <authorList>
            <person name="Sun Q."/>
            <person name="Mori K."/>
        </authorList>
    </citation>
    <scope>NUCLEOTIDE SEQUENCE</scope>
    <source>
        <strain evidence="1">NBRC 101628</strain>
    </source>
</reference>
<organism evidence="1 2">
    <name type="scientific">Paraferrimonas sedimenticola</name>
    <dbReference type="NCBI Taxonomy" id="375674"/>
    <lineage>
        <taxon>Bacteria</taxon>
        <taxon>Pseudomonadati</taxon>
        <taxon>Pseudomonadota</taxon>
        <taxon>Gammaproteobacteria</taxon>
        <taxon>Alteromonadales</taxon>
        <taxon>Ferrimonadaceae</taxon>
        <taxon>Paraferrimonas</taxon>
    </lineage>
</organism>
<proteinExistence type="predicted"/>
<dbReference type="InterPro" id="IPR009874">
    <property type="entry name" value="DUF1428"/>
</dbReference>
<gene>
    <name evidence="1" type="ORF">GCM10007895_15380</name>
</gene>
<dbReference type="Pfam" id="PF07237">
    <property type="entry name" value="DUF1428"/>
    <property type="match status" value="1"/>
</dbReference>
<dbReference type="InterPro" id="IPR011008">
    <property type="entry name" value="Dimeric_a/b-barrel"/>
</dbReference>
<name>A0AA37RX16_9GAMM</name>